<dbReference type="RefSeq" id="WP_013513385.1">
    <property type="nucleotide sequence ID" value="NC_014844.1"/>
</dbReference>
<reference evidence="2" key="1">
    <citation type="submission" date="2010-12" db="EMBL/GenBank/DDBJ databases">
        <title>Complete sequence of Desulfovibrio aespoeensis Aspo-2.</title>
        <authorList>
            <consortium name="US DOE Joint Genome Institute"/>
            <person name="Lucas S."/>
            <person name="Copeland A."/>
            <person name="Lapidus A."/>
            <person name="Cheng J.-F."/>
            <person name="Goodwin L."/>
            <person name="Pitluck S."/>
            <person name="Chertkov O."/>
            <person name="Misra M."/>
            <person name="Detter J.C."/>
            <person name="Han C."/>
            <person name="Tapia R."/>
            <person name="Land M."/>
            <person name="Hauser L."/>
            <person name="Kyrpides N."/>
            <person name="Ivanova N."/>
            <person name="Ovchinnikova G."/>
            <person name="Pedersen K."/>
            <person name="Jagevall S."/>
            <person name="Hazen T."/>
            <person name="Woyke T."/>
        </authorList>
    </citation>
    <scope>NUCLEOTIDE SEQUENCE [LARGE SCALE GENOMIC DNA]</scope>
    <source>
        <strain evidence="2">ATCC 700646 / DSM 10631 / Aspo-2</strain>
    </source>
</reference>
<accession>E6VX42</accession>
<reference evidence="1 2" key="2">
    <citation type="journal article" date="2014" name="Genome Announc.">
        <title>Complete Genome Sequence of the Subsurface, Mesophilic Sulfate-Reducing Bacterium Desulfovibrio aespoeensis Aspo-2.</title>
        <authorList>
            <person name="Pedersen K."/>
            <person name="Bengtsson A."/>
            <person name="Edlund J."/>
            <person name="Rabe L."/>
            <person name="Hazen T."/>
            <person name="Chakraborty R."/>
            <person name="Goodwin L."/>
            <person name="Shapiro N."/>
        </authorList>
    </citation>
    <scope>NUCLEOTIDE SEQUENCE [LARGE SCALE GENOMIC DNA]</scope>
    <source>
        <strain evidence="2">ATCC 700646 / DSM 10631 / Aspo-2</strain>
    </source>
</reference>
<evidence type="ECO:0000313" key="2">
    <source>
        <dbReference type="Proteomes" id="UP000002191"/>
    </source>
</evidence>
<dbReference type="KEGG" id="das:Daes_0424"/>
<dbReference type="HOGENOM" id="CLU_2092834_0_0_7"/>
<protein>
    <submittedName>
        <fullName evidence="1">Uncharacterized protein</fullName>
    </submittedName>
</protein>
<organism evidence="1 2">
    <name type="scientific">Pseudodesulfovibrio aespoeensis (strain ATCC 700646 / DSM 10631 / Aspo-2)</name>
    <name type="common">Desulfovibrio aespoeensis</name>
    <dbReference type="NCBI Taxonomy" id="643562"/>
    <lineage>
        <taxon>Bacteria</taxon>
        <taxon>Pseudomonadati</taxon>
        <taxon>Thermodesulfobacteriota</taxon>
        <taxon>Desulfovibrionia</taxon>
        <taxon>Desulfovibrionales</taxon>
        <taxon>Desulfovibrionaceae</taxon>
    </lineage>
</organism>
<dbReference type="AlphaFoldDB" id="E6VX42"/>
<name>E6VX42_PSEA9</name>
<dbReference type="EMBL" id="CP002431">
    <property type="protein sequence ID" value="ADU61448.1"/>
    <property type="molecule type" value="Genomic_DNA"/>
</dbReference>
<dbReference type="Proteomes" id="UP000002191">
    <property type="component" value="Chromosome"/>
</dbReference>
<sequence>MTSRAAIRTARQRTLARLIKEGLASHKTCLELVEIQARFRGDAAFPLLSQLHLFVSTQHVSAPHPGPGQVRRVILLNNLAKRYANEILGAAESEDLATAEFGSIGDPIFTMSAARM</sequence>
<dbReference type="STRING" id="643562.Daes_0424"/>
<gene>
    <name evidence="1" type="ordered locus">Daes_0424</name>
</gene>
<evidence type="ECO:0000313" key="1">
    <source>
        <dbReference type="EMBL" id="ADU61448.1"/>
    </source>
</evidence>
<keyword evidence="2" id="KW-1185">Reference proteome</keyword>
<proteinExistence type="predicted"/>
<dbReference type="OrthoDB" id="9887565at2"/>